<evidence type="ECO:0000313" key="3">
    <source>
        <dbReference type="Proteomes" id="UP001165042"/>
    </source>
</evidence>
<reference evidence="2" key="1">
    <citation type="submission" date="2023-02" db="EMBL/GenBank/DDBJ databases">
        <title>Actinokineospora globicatena NBRC 15670.</title>
        <authorList>
            <person name="Ichikawa N."/>
            <person name="Sato H."/>
            <person name="Tonouchi N."/>
        </authorList>
    </citation>
    <scope>NUCLEOTIDE SEQUENCE</scope>
    <source>
        <strain evidence="2">NBRC 15670</strain>
    </source>
</reference>
<protein>
    <recommendedName>
        <fullName evidence="1">DUF427 domain-containing protein</fullName>
    </recommendedName>
</protein>
<dbReference type="Gene3D" id="2.170.150.40">
    <property type="entry name" value="Domain of unknown function (DUF427)"/>
    <property type="match status" value="1"/>
</dbReference>
<organism evidence="2 3">
    <name type="scientific">Actinokineospora globicatena</name>
    <dbReference type="NCBI Taxonomy" id="103729"/>
    <lineage>
        <taxon>Bacteria</taxon>
        <taxon>Bacillati</taxon>
        <taxon>Actinomycetota</taxon>
        <taxon>Actinomycetes</taxon>
        <taxon>Pseudonocardiales</taxon>
        <taxon>Pseudonocardiaceae</taxon>
        <taxon>Actinokineospora</taxon>
    </lineage>
</organism>
<accession>A0A9W6VAT0</accession>
<comment type="caution">
    <text evidence="2">The sequence shown here is derived from an EMBL/GenBank/DDBJ whole genome shotgun (WGS) entry which is preliminary data.</text>
</comment>
<sequence length="94" mass="10530">MATATWNGEVIAESDDTVVVEDNHYFPIESVHQHLLRPSETTTECGWKGTANYYTLHVGGEENVDAVWYYAEPKPEAAQIKGRVAFWKGVEVTS</sequence>
<dbReference type="Proteomes" id="UP001165042">
    <property type="component" value="Unassembled WGS sequence"/>
</dbReference>
<dbReference type="PANTHER" id="PTHR34310:SF5">
    <property type="entry name" value="DUF427 DOMAIN PROTEIN (AFU_ORTHOLOGUE AFUA_3G02220)"/>
    <property type="match status" value="1"/>
</dbReference>
<dbReference type="InterPro" id="IPR007361">
    <property type="entry name" value="DUF427"/>
</dbReference>
<evidence type="ECO:0000313" key="2">
    <source>
        <dbReference type="EMBL" id="GLW92283.1"/>
    </source>
</evidence>
<gene>
    <name evidence="2" type="ORF">Aglo03_30990</name>
</gene>
<name>A0A9W6VAT0_9PSEU</name>
<feature type="domain" description="DUF427" evidence="1">
    <location>
        <begin position="3"/>
        <end position="88"/>
    </location>
</feature>
<dbReference type="EMBL" id="BSSD01000004">
    <property type="protein sequence ID" value="GLW92283.1"/>
    <property type="molecule type" value="Genomic_DNA"/>
</dbReference>
<proteinExistence type="predicted"/>
<dbReference type="PANTHER" id="PTHR34310">
    <property type="entry name" value="DUF427 DOMAIN PROTEIN (AFU_ORTHOLOGUE AFUA_3G02220)"/>
    <property type="match status" value="1"/>
</dbReference>
<dbReference type="InterPro" id="IPR038694">
    <property type="entry name" value="DUF427_sf"/>
</dbReference>
<dbReference type="RefSeq" id="WP_285610899.1">
    <property type="nucleotide sequence ID" value="NZ_BSSD01000004.1"/>
</dbReference>
<keyword evidence="3" id="KW-1185">Reference proteome</keyword>
<dbReference type="Pfam" id="PF04248">
    <property type="entry name" value="NTP_transf_9"/>
    <property type="match status" value="1"/>
</dbReference>
<evidence type="ECO:0000259" key="1">
    <source>
        <dbReference type="Pfam" id="PF04248"/>
    </source>
</evidence>
<dbReference type="AlphaFoldDB" id="A0A9W6VAT0"/>